<evidence type="ECO:0000256" key="2">
    <source>
        <dbReference type="SAM" id="MobiDB-lite"/>
    </source>
</evidence>
<dbReference type="GO" id="GO:0071011">
    <property type="term" value="C:precatalytic spliceosome"/>
    <property type="evidence" value="ECO:0007669"/>
    <property type="project" value="TreeGrafter"/>
</dbReference>
<reference evidence="4 5" key="1">
    <citation type="submission" date="2017-06" db="EMBL/GenBank/DDBJ databases">
        <title>A platform for efficient transgenesis in Macrostomum lignano, a flatworm model organism for stem cell research.</title>
        <authorList>
            <person name="Berezikov E."/>
        </authorList>
    </citation>
    <scope>NUCLEOTIDE SEQUENCE [LARGE SCALE GENOMIC DNA]</scope>
    <source>
        <strain evidence="4">DV1</strain>
        <tissue evidence="4">Whole organism</tissue>
    </source>
</reference>
<dbReference type="InterPro" id="IPR051974">
    <property type="entry name" value="PUF60_regulator"/>
</dbReference>
<feature type="region of interest" description="Disordered" evidence="2">
    <location>
        <begin position="291"/>
        <end position="334"/>
    </location>
</feature>
<feature type="domain" description="RRM" evidence="3">
    <location>
        <begin position="113"/>
        <end position="191"/>
    </location>
</feature>
<evidence type="ECO:0000313" key="5">
    <source>
        <dbReference type="Proteomes" id="UP000215902"/>
    </source>
</evidence>
<comment type="caution">
    <text evidence="4">The sequence shown here is derived from an EMBL/GenBank/DDBJ whole genome shotgun (WGS) entry which is preliminary data.</text>
</comment>
<proteinExistence type="predicted"/>
<dbReference type="PANTHER" id="PTHR47330:SF1">
    <property type="entry name" value="POLY(U)-BINDING-SPLICING FACTOR PUF60"/>
    <property type="match status" value="1"/>
</dbReference>
<organism evidence="4 5">
    <name type="scientific">Macrostomum lignano</name>
    <dbReference type="NCBI Taxonomy" id="282301"/>
    <lineage>
        <taxon>Eukaryota</taxon>
        <taxon>Metazoa</taxon>
        <taxon>Spiralia</taxon>
        <taxon>Lophotrochozoa</taxon>
        <taxon>Platyhelminthes</taxon>
        <taxon>Rhabditophora</taxon>
        <taxon>Macrostomorpha</taxon>
        <taxon>Macrostomida</taxon>
        <taxon>Macrostomidae</taxon>
        <taxon>Macrostomum</taxon>
    </lineage>
</organism>
<accession>A0A267DZQ6</accession>
<dbReference type="EMBL" id="NIVC01002862">
    <property type="protein sequence ID" value="PAA54781.1"/>
    <property type="molecule type" value="Genomic_DNA"/>
</dbReference>
<dbReference type="Proteomes" id="UP000215902">
    <property type="component" value="Unassembled WGS sequence"/>
</dbReference>
<feature type="compositionally biased region" description="Polar residues" evidence="2">
    <location>
        <begin position="315"/>
        <end position="332"/>
    </location>
</feature>
<dbReference type="OrthoDB" id="20943at2759"/>
<dbReference type="STRING" id="282301.A0A267DZQ6"/>
<dbReference type="GO" id="GO:0003723">
    <property type="term" value="F:RNA binding"/>
    <property type="evidence" value="ECO:0007669"/>
    <property type="project" value="UniProtKB-UniRule"/>
</dbReference>
<dbReference type="InterPro" id="IPR012677">
    <property type="entry name" value="Nucleotide-bd_a/b_plait_sf"/>
</dbReference>
<dbReference type="AlphaFoldDB" id="A0A267DZQ6"/>
<evidence type="ECO:0000259" key="3">
    <source>
        <dbReference type="PROSITE" id="PS50102"/>
    </source>
</evidence>
<keyword evidence="1" id="KW-0694">RNA-binding</keyword>
<evidence type="ECO:0000256" key="1">
    <source>
        <dbReference type="PROSITE-ProRule" id="PRU00176"/>
    </source>
</evidence>
<feature type="domain" description="RRM" evidence="3">
    <location>
        <begin position="210"/>
        <end position="293"/>
    </location>
</feature>
<keyword evidence="5" id="KW-1185">Reference proteome</keyword>
<dbReference type="GO" id="GO:0071013">
    <property type="term" value="C:catalytic step 2 spliceosome"/>
    <property type="evidence" value="ECO:0007669"/>
    <property type="project" value="TreeGrafter"/>
</dbReference>
<gene>
    <name evidence="4" type="ORF">BOX15_Mlig017115g1</name>
</gene>
<dbReference type="InterPro" id="IPR000504">
    <property type="entry name" value="RRM_dom"/>
</dbReference>
<dbReference type="PANTHER" id="PTHR47330">
    <property type="entry name" value="POLY(U)-BINDING-SPLICING FACTOR PUF60-B-RELATED"/>
    <property type="match status" value="1"/>
</dbReference>
<dbReference type="GO" id="GO:0000381">
    <property type="term" value="P:regulation of alternative mRNA splicing, via spliceosome"/>
    <property type="evidence" value="ECO:0007669"/>
    <property type="project" value="TreeGrafter"/>
</dbReference>
<dbReference type="SMART" id="SM00360">
    <property type="entry name" value="RRM"/>
    <property type="match status" value="2"/>
</dbReference>
<dbReference type="GO" id="GO:0000380">
    <property type="term" value="P:alternative mRNA splicing, via spliceosome"/>
    <property type="evidence" value="ECO:0007669"/>
    <property type="project" value="TreeGrafter"/>
</dbReference>
<dbReference type="InterPro" id="IPR035979">
    <property type="entry name" value="RBD_domain_sf"/>
</dbReference>
<dbReference type="SUPFAM" id="SSF54928">
    <property type="entry name" value="RNA-binding domain, RBD"/>
    <property type="match status" value="1"/>
</dbReference>
<dbReference type="Pfam" id="PF00076">
    <property type="entry name" value="RRM_1"/>
    <property type="match status" value="2"/>
</dbReference>
<evidence type="ECO:0000313" key="4">
    <source>
        <dbReference type="EMBL" id="PAA54781.1"/>
    </source>
</evidence>
<name>A0A267DZQ6_9PLAT</name>
<sequence>MTAASSNSGDDVSCSNWEQNGEICRGSGYGKVVSVAAAAAAAAAAAQQLPFCFVPPFTSLEQRAKLDSAKRFVTELNIRAVIAKQATLQMQQPQAQPQQPQAKPPRQPITMLCRIYVGNIGYDIDEDGVRVAFSPFGSIKAVEMGWDATRTKHKGFAFVEYELPEAAALAIAGMNGAPLGMRSIRVSRPNNVTDASQVIDEMIKESNLQNWLYVANVRRDLSEGDLRLVFEAFGSVLQCVLAPATEAEAANGDKHRGFGYLQYETAQEATESMKNMKTFDLGGQVLRVGRAATAPEKSVPNLLRKPPPPPKNDNADQSESSSTTATNCQTEAESAACSLKSGAAQILSADNSVAQGNGDSGS</sequence>
<dbReference type="GO" id="GO:0006376">
    <property type="term" value="P:mRNA splice site recognition"/>
    <property type="evidence" value="ECO:0007669"/>
    <property type="project" value="TreeGrafter"/>
</dbReference>
<protein>
    <recommendedName>
        <fullName evidence="3">RRM domain-containing protein</fullName>
    </recommendedName>
</protein>
<dbReference type="Gene3D" id="3.30.70.330">
    <property type="match status" value="2"/>
</dbReference>
<dbReference type="PROSITE" id="PS50102">
    <property type="entry name" value="RRM"/>
    <property type="match status" value="2"/>
</dbReference>